<dbReference type="AlphaFoldDB" id="A0A0E3ZET5"/>
<dbReference type="HOGENOM" id="CLU_1407645_0_0_10"/>
<gene>
    <name evidence="2" type="ORF">PKOR_13095</name>
</gene>
<organism evidence="2 3">
    <name type="scientific">Pontibacter korlensis</name>
    <dbReference type="NCBI Taxonomy" id="400092"/>
    <lineage>
        <taxon>Bacteria</taxon>
        <taxon>Pseudomonadati</taxon>
        <taxon>Bacteroidota</taxon>
        <taxon>Cytophagia</taxon>
        <taxon>Cytophagales</taxon>
        <taxon>Hymenobacteraceae</taxon>
        <taxon>Pontibacter</taxon>
    </lineage>
</organism>
<keyword evidence="3" id="KW-1185">Reference proteome</keyword>
<sequence length="193" mass="21636">MKTLVKSFFLLIFASMALASCDNCGEITITEPTPEDSQWLVYGAGDTVKFKNLSVDGDTVTYFRTGIYVQSLPGDGYSVTDDCIEQRNTQLTNIIEDQQRQLPFMATYILKKPDSLIIKVGIGTNVAWEISPNDDPTEEVSVGDKKFNAYVLEGSTTNANDPKTVYFNKEKGFLMVELNNGNRFELIDIFNRK</sequence>
<dbReference type="EMBL" id="CP009621">
    <property type="protein sequence ID" value="AKD03879.1"/>
    <property type="molecule type" value="Genomic_DNA"/>
</dbReference>
<dbReference type="RefSeq" id="WP_046311317.1">
    <property type="nucleotide sequence ID" value="NZ_CBCSCY010000003.1"/>
</dbReference>
<evidence type="ECO:0008006" key="4">
    <source>
        <dbReference type="Google" id="ProtNLM"/>
    </source>
</evidence>
<protein>
    <recommendedName>
        <fullName evidence="4">Lipocalin-like domain-containing protein</fullName>
    </recommendedName>
</protein>
<dbReference type="PROSITE" id="PS51257">
    <property type="entry name" value="PROKAR_LIPOPROTEIN"/>
    <property type="match status" value="1"/>
</dbReference>
<feature type="chain" id="PRO_5002416285" description="Lipocalin-like domain-containing protein" evidence="1">
    <location>
        <begin position="20"/>
        <end position="193"/>
    </location>
</feature>
<dbReference type="Proteomes" id="UP000033109">
    <property type="component" value="Chromosome"/>
</dbReference>
<keyword evidence="1" id="KW-0732">Signal</keyword>
<dbReference type="OrthoDB" id="851556at2"/>
<accession>A0A0E3ZET5</accession>
<evidence type="ECO:0000313" key="3">
    <source>
        <dbReference type="Proteomes" id="UP000033109"/>
    </source>
</evidence>
<reference evidence="2 3" key="1">
    <citation type="journal article" date="2015" name="Sci. Rep.">
        <title>Unraveling adaptation of Pontibacter korlensis to radiation and infertility in desert through complete genome and comparative transcriptomic analysis.</title>
        <authorList>
            <person name="Dai J."/>
            <person name="Dai W."/>
            <person name="Qiu C."/>
            <person name="Yang Z."/>
            <person name="Zhang Y."/>
            <person name="Zhou M."/>
            <person name="Zhang L."/>
            <person name="Fang C."/>
            <person name="Gao Q."/>
            <person name="Yang Q."/>
            <person name="Li X."/>
            <person name="Wang Z."/>
            <person name="Wang Z."/>
            <person name="Jia Z."/>
            <person name="Chen X."/>
        </authorList>
    </citation>
    <scope>NUCLEOTIDE SEQUENCE [LARGE SCALE GENOMIC DNA]</scope>
    <source>
        <strain evidence="2 3">X14-1T</strain>
    </source>
</reference>
<dbReference type="KEGG" id="pko:PKOR_13095"/>
<evidence type="ECO:0000313" key="2">
    <source>
        <dbReference type="EMBL" id="AKD03879.1"/>
    </source>
</evidence>
<evidence type="ECO:0000256" key="1">
    <source>
        <dbReference type="SAM" id="SignalP"/>
    </source>
</evidence>
<dbReference type="PATRIC" id="fig|400092.3.peg.2858"/>
<proteinExistence type="predicted"/>
<feature type="signal peptide" evidence="1">
    <location>
        <begin position="1"/>
        <end position="19"/>
    </location>
</feature>
<name>A0A0E3ZET5_9BACT</name>